<gene>
    <name evidence="1" type="ORF">QQS21_004863</name>
</gene>
<protein>
    <submittedName>
        <fullName evidence="1">Uncharacterized protein</fullName>
    </submittedName>
</protein>
<dbReference type="AlphaFoldDB" id="A0AAJ0CUT8"/>
<evidence type="ECO:0000313" key="2">
    <source>
        <dbReference type="Proteomes" id="UP001251528"/>
    </source>
</evidence>
<name>A0AAJ0CUT8_9HYPO</name>
<sequence>MASFVMQTGDQAAGCHFGDPRMADRVGHSAATIPIVHKTGFHRARGSAQGSNRVRRKARTDPTPEDFFYTSDNLSTHGCSSSDLPSSLFDHQDISNWRKSARDLEAGCVSWSYYRDDGLLSWIRSTLLDSDTFFGSKIDLKLRNPGSSDVIG</sequence>
<organism evidence="1 2">
    <name type="scientific">Conoideocrella luteorostrata</name>
    <dbReference type="NCBI Taxonomy" id="1105319"/>
    <lineage>
        <taxon>Eukaryota</taxon>
        <taxon>Fungi</taxon>
        <taxon>Dikarya</taxon>
        <taxon>Ascomycota</taxon>
        <taxon>Pezizomycotina</taxon>
        <taxon>Sordariomycetes</taxon>
        <taxon>Hypocreomycetidae</taxon>
        <taxon>Hypocreales</taxon>
        <taxon>Clavicipitaceae</taxon>
        <taxon>Conoideocrella</taxon>
    </lineage>
</organism>
<dbReference type="Proteomes" id="UP001251528">
    <property type="component" value="Unassembled WGS sequence"/>
</dbReference>
<reference evidence="1" key="1">
    <citation type="submission" date="2023-06" db="EMBL/GenBank/DDBJ databases">
        <title>Conoideocrella luteorostrata (Hypocreales: Clavicipitaceae), a potential biocontrol fungus for elongate hemlock scale in United States Christmas tree production areas.</title>
        <authorList>
            <person name="Barrett H."/>
            <person name="Lovett B."/>
            <person name="Macias A.M."/>
            <person name="Stajich J.E."/>
            <person name="Kasson M.T."/>
        </authorList>
    </citation>
    <scope>NUCLEOTIDE SEQUENCE</scope>
    <source>
        <strain evidence="1">ARSEF 14590</strain>
    </source>
</reference>
<feature type="non-terminal residue" evidence="1">
    <location>
        <position position="152"/>
    </location>
</feature>
<evidence type="ECO:0000313" key="1">
    <source>
        <dbReference type="EMBL" id="KAK2601628.1"/>
    </source>
</evidence>
<accession>A0AAJ0CUT8</accession>
<keyword evidence="2" id="KW-1185">Reference proteome</keyword>
<proteinExistence type="predicted"/>
<dbReference type="EMBL" id="JASWJB010000074">
    <property type="protein sequence ID" value="KAK2601628.1"/>
    <property type="molecule type" value="Genomic_DNA"/>
</dbReference>
<comment type="caution">
    <text evidence="1">The sequence shown here is derived from an EMBL/GenBank/DDBJ whole genome shotgun (WGS) entry which is preliminary data.</text>
</comment>